<feature type="signal peptide" evidence="2">
    <location>
        <begin position="1"/>
        <end position="23"/>
    </location>
</feature>
<keyword evidence="2" id="KW-0732">Signal</keyword>
<evidence type="ECO:0000259" key="3">
    <source>
        <dbReference type="Pfam" id="PF03629"/>
    </source>
</evidence>
<dbReference type="SUPFAM" id="SSF52266">
    <property type="entry name" value="SGNH hydrolase"/>
    <property type="match status" value="1"/>
</dbReference>
<dbReference type="InterPro" id="IPR039329">
    <property type="entry name" value="SIAE"/>
</dbReference>
<evidence type="ECO:0000256" key="1">
    <source>
        <dbReference type="ARBA" id="ARBA00022801"/>
    </source>
</evidence>
<evidence type="ECO:0000256" key="2">
    <source>
        <dbReference type="SAM" id="SignalP"/>
    </source>
</evidence>
<feature type="chain" id="PRO_5040402254" evidence="2">
    <location>
        <begin position="24"/>
        <end position="775"/>
    </location>
</feature>
<dbReference type="InterPro" id="IPR036514">
    <property type="entry name" value="SGNH_hydro_sf"/>
</dbReference>
<dbReference type="PANTHER" id="PTHR22901:SF0">
    <property type="entry name" value="SIALATE O-ACETYLESTERASE"/>
    <property type="match status" value="1"/>
</dbReference>
<evidence type="ECO:0000313" key="4">
    <source>
        <dbReference type="EMBL" id="CAB9528805.1"/>
    </source>
</evidence>
<dbReference type="Pfam" id="PF03629">
    <property type="entry name" value="SASA"/>
    <property type="match status" value="1"/>
</dbReference>
<organism evidence="4 5">
    <name type="scientific">Seminavis robusta</name>
    <dbReference type="NCBI Taxonomy" id="568900"/>
    <lineage>
        <taxon>Eukaryota</taxon>
        <taxon>Sar</taxon>
        <taxon>Stramenopiles</taxon>
        <taxon>Ochrophyta</taxon>
        <taxon>Bacillariophyta</taxon>
        <taxon>Bacillariophyceae</taxon>
        <taxon>Bacillariophycidae</taxon>
        <taxon>Naviculales</taxon>
        <taxon>Naviculaceae</taxon>
        <taxon>Seminavis</taxon>
    </lineage>
</organism>
<keyword evidence="1" id="KW-0378">Hydrolase</keyword>
<name>A0A9N8HXW0_9STRA</name>
<dbReference type="GO" id="GO:0001681">
    <property type="term" value="F:sialate O-acetylesterase activity"/>
    <property type="evidence" value="ECO:0007669"/>
    <property type="project" value="InterPro"/>
</dbReference>
<evidence type="ECO:0000313" key="5">
    <source>
        <dbReference type="Proteomes" id="UP001153069"/>
    </source>
</evidence>
<protein>
    <submittedName>
        <fullName evidence="4">Sialate O-acetylesterase</fullName>
    </submittedName>
</protein>
<dbReference type="Proteomes" id="UP001153069">
    <property type="component" value="Unassembled WGS sequence"/>
</dbReference>
<sequence>MTLTMTMTAGLSLLLLFSGSSEATNLRSLQQPLTPQPFSFDAAFGDNMVLQHGQGGAGSRAAIYGFLGPQCQSVQVDLYAATPDSQHISFSTSAAINVTQQPFPEDDIIATEEWGERPCTDLGCPGGVMSGSFHASDRRSFNPWNTRLPTWKVWLPPQPAGGNFTIVATCTTQETVNGTSMPEPISLVNVTFGDVWYCSGQSNMQLSMNYSFHKYDTAMSILHGKYSNIRIMAGESINRVYGLDRNGGWNYAKYGSQDGSNPWMTAQQSVDGNNMDDSPLMLFGATCWWFAQSLVDMGITDTPIGLVNTAIGGKRIQEFTSNSTIGQCHNRTRAGMGNQEDNVWFEGNLYAQQVMPFVDMTVKGWLWYQGENNMYEVKGNSKHDVGYGCELKALIQSWRQAWSETSDTTPPDAPFGIVTLANSGGEGGPDMGSMLHAQTLNYGALPPPLVDPVDQDFFGGLEKVFAAQAYDLEDEWKANNGPCFEYKCCTVTALVGQYRDEIYDPAKCTNETMHGLCNSPEGACSQAHRVPYLMGNIHPRSKQPVGERLAKAAYNLVYGGDGAVTGPTLQGCSLLGNRDDRLEIRFNSTLMKGDRLGEPIVTPKTNRPPRFYPAGGSQLFVQIDPSLFCMESHIFSTGGFQNVRDSTFVCPTWAGGSEKRSLQAIDQPYDQGWIEVPFALKPGTSNTIELDLSGLPERAIPTAVKYAWGMVDCCDWSDPDMFVTKSCIANCPIYAAESKLPANPFMAKIVNGQCECVSPQFCTDNYNEDEDAGVH</sequence>
<dbReference type="PANTHER" id="PTHR22901">
    <property type="entry name" value="SIALATE O-ACETYLESTERASE"/>
    <property type="match status" value="1"/>
</dbReference>
<dbReference type="OrthoDB" id="193339at2759"/>
<proteinExistence type="predicted"/>
<keyword evidence="5" id="KW-1185">Reference proteome</keyword>
<dbReference type="Gene3D" id="3.40.50.1110">
    <property type="entry name" value="SGNH hydrolase"/>
    <property type="match status" value="1"/>
</dbReference>
<reference evidence="4" key="1">
    <citation type="submission" date="2020-06" db="EMBL/GenBank/DDBJ databases">
        <authorList>
            <consortium name="Plant Systems Biology data submission"/>
        </authorList>
    </citation>
    <scope>NUCLEOTIDE SEQUENCE</scope>
    <source>
        <strain evidence="4">D6</strain>
    </source>
</reference>
<dbReference type="AlphaFoldDB" id="A0A9N8HXW0"/>
<feature type="domain" description="Sialate O-acetylesterase" evidence="3">
    <location>
        <begin position="194"/>
        <end position="422"/>
    </location>
</feature>
<dbReference type="InterPro" id="IPR005181">
    <property type="entry name" value="SASA"/>
</dbReference>
<dbReference type="GO" id="GO:0005975">
    <property type="term" value="P:carbohydrate metabolic process"/>
    <property type="evidence" value="ECO:0007669"/>
    <property type="project" value="TreeGrafter"/>
</dbReference>
<accession>A0A9N8HXW0</accession>
<comment type="caution">
    <text evidence="4">The sequence shown here is derived from an EMBL/GenBank/DDBJ whole genome shotgun (WGS) entry which is preliminary data.</text>
</comment>
<gene>
    <name evidence="4" type="ORF">SEMRO_2325_G323390.1</name>
</gene>
<dbReference type="EMBL" id="CAICTM010002323">
    <property type="protein sequence ID" value="CAB9528805.1"/>
    <property type="molecule type" value="Genomic_DNA"/>
</dbReference>